<keyword evidence="2" id="KW-1185">Reference proteome</keyword>
<name>A0ABQ5K1E4_9EUKA</name>
<evidence type="ECO:0000313" key="2">
    <source>
        <dbReference type="Proteomes" id="UP001057375"/>
    </source>
</evidence>
<protein>
    <submittedName>
        <fullName evidence="1">Uncharacterized protein</fullName>
    </submittedName>
</protein>
<gene>
    <name evidence="1" type="ORF">ADUPG1_004374</name>
</gene>
<dbReference type="EMBL" id="BQXS01006471">
    <property type="protein sequence ID" value="GKT20097.1"/>
    <property type="molecule type" value="Genomic_DNA"/>
</dbReference>
<reference evidence="1" key="1">
    <citation type="submission" date="2022-03" db="EMBL/GenBank/DDBJ databases">
        <title>Draft genome sequence of Aduncisulcus paluster, a free-living microaerophilic Fornicata.</title>
        <authorList>
            <person name="Yuyama I."/>
            <person name="Kume K."/>
            <person name="Tamura T."/>
            <person name="Inagaki Y."/>
            <person name="Hashimoto T."/>
        </authorList>
    </citation>
    <scope>NUCLEOTIDE SEQUENCE</scope>
    <source>
        <strain evidence="1">NY0171</strain>
    </source>
</reference>
<organism evidence="1 2">
    <name type="scientific">Aduncisulcus paluster</name>
    <dbReference type="NCBI Taxonomy" id="2918883"/>
    <lineage>
        <taxon>Eukaryota</taxon>
        <taxon>Metamonada</taxon>
        <taxon>Carpediemonas-like organisms</taxon>
        <taxon>Aduncisulcus</taxon>
    </lineage>
</organism>
<evidence type="ECO:0000313" key="1">
    <source>
        <dbReference type="EMBL" id="GKT20097.1"/>
    </source>
</evidence>
<accession>A0ABQ5K1E4</accession>
<proteinExistence type="predicted"/>
<comment type="caution">
    <text evidence="1">The sequence shown here is derived from an EMBL/GenBank/DDBJ whole genome shotgun (WGS) entry which is preliminary data.</text>
</comment>
<dbReference type="Proteomes" id="UP001057375">
    <property type="component" value="Unassembled WGS sequence"/>
</dbReference>
<feature type="non-terminal residue" evidence="1">
    <location>
        <position position="1"/>
    </location>
</feature>
<sequence length="96" mass="10821">KALRIIEAQPEDAASVIQHIKEIASESEYHAISSNEFEQTIEAQVGQIEDFASRLGWCIDTGGREAPQNKALRHAGHYIQKSILQQGIWTFDDKRT</sequence>